<name>A0AAF0QBX3_SOLVR</name>
<evidence type="ECO:0000313" key="2">
    <source>
        <dbReference type="Proteomes" id="UP001234989"/>
    </source>
</evidence>
<protein>
    <recommendedName>
        <fullName evidence="3">Reverse transcriptase zinc-binding domain-containing protein</fullName>
    </recommendedName>
</protein>
<evidence type="ECO:0008006" key="3">
    <source>
        <dbReference type="Google" id="ProtNLM"/>
    </source>
</evidence>
<dbReference type="Proteomes" id="UP001234989">
    <property type="component" value="Chromosome 3"/>
</dbReference>
<dbReference type="AlphaFoldDB" id="A0AAF0QBX3"/>
<proteinExistence type="predicted"/>
<organism evidence="1 2">
    <name type="scientific">Solanum verrucosum</name>
    <dbReference type="NCBI Taxonomy" id="315347"/>
    <lineage>
        <taxon>Eukaryota</taxon>
        <taxon>Viridiplantae</taxon>
        <taxon>Streptophyta</taxon>
        <taxon>Embryophyta</taxon>
        <taxon>Tracheophyta</taxon>
        <taxon>Spermatophyta</taxon>
        <taxon>Magnoliopsida</taxon>
        <taxon>eudicotyledons</taxon>
        <taxon>Gunneridae</taxon>
        <taxon>Pentapetalae</taxon>
        <taxon>asterids</taxon>
        <taxon>lamiids</taxon>
        <taxon>Solanales</taxon>
        <taxon>Solanaceae</taxon>
        <taxon>Solanoideae</taxon>
        <taxon>Solaneae</taxon>
        <taxon>Solanum</taxon>
    </lineage>
</organism>
<accession>A0AAF0QBX3</accession>
<evidence type="ECO:0000313" key="1">
    <source>
        <dbReference type="EMBL" id="WMV19385.1"/>
    </source>
</evidence>
<sequence length="304" mass="35214">MLEVSSSKPLASESKGFAFWVKLIAPDLPSADYLSYVVCELLHMSRNFTPGKSSFSPIPNFPFNRTSVAKFSHSAAAAAVPPLLPRLFSTGALRSPYPASSSSLPKKFGGLGIKNLDTHSKTLGMKWLWKYANDKETLWGRVIEAKYEEEDRWMTKEITTPYGVNLWRSIRDLWNELKCFFKIKSTMAELWTTEGWRFNFRRQFNDWEIPRMADFINKIEQFSGLGIDELWWKGDEKGTYEVSKAYMKMNHNQQPSSWPLKNIWKTKIPYIVACFVWLLAKEAVAYPREPNEKRDNFKPQVLLV</sequence>
<keyword evidence="2" id="KW-1185">Reference proteome</keyword>
<dbReference type="EMBL" id="CP133614">
    <property type="protein sequence ID" value="WMV19385.1"/>
    <property type="molecule type" value="Genomic_DNA"/>
</dbReference>
<gene>
    <name evidence="1" type="ORF">MTR67_012770</name>
</gene>
<reference evidence="1" key="1">
    <citation type="submission" date="2023-08" db="EMBL/GenBank/DDBJ databases">
        <title>A de novo genome assembly of Solanum verrucosum Schlechtendal, a Mexican diploid species geographically isolated from the other diploid A-genome species in potato relatives.</title>
        <authorList>
            <person name="Hosaka K."/>
        </authorList>
    </citation>
    <scope>NUCLEOTIDE SEQUENCE</scope>
    <source>
        <tissue evidence="1">Young leaves</tissue>
    </source>
</reference>